<evidence type="ECO:0000256" key="2">
    <source>
        <dbReference type="ARBA" id="ARBA00022723"/>
    </source>
</evidence>
<evidence type="ECO:0000313" key="8">
    <source>
        <dbReference type="EMBL" id="KAJ8759814.1"/>
    </source>
</evidence>
<name>A0AAV8T0B0_9ROSI</name>
<evidence type="ECO:0000313" key="9">
    <source>
        <dbReference type="Proteomes" id="UP001159364"/>
    </source>
</evidence>
<dbReference type="InterPro" id="IPR036236">
    <property type="entry name" value="Znf_C2H2_sf"/>
</dbReference>
<dbReference type="AlphaFoldDB" id="A0AAV8T0B0"/>
<feature type="domain" description="C2H2-type" evidence="7">
    <location>
        <begin position="55"/>
        <end position="82"/>
    </location>
</feature>
<keyword evidence="2" id="KW-0479">Metal-binding</keyword>
<dbReference type="SUPFAM" id="SSF57667">
    <property type="entry name" value="beta-beta-alpha zinc fingers"/>
    <property type="match status" value="1"/>
</dbReference>
<dbReference type="GO" id="GO:0008270">
    <property type="term" value="F:zinc ion binding"/>
    <property type="evidence" value="ECO:0007669"/>
    <property type="project" value="UniProtKB-KW"/>
</dbReference>
<dbReference type="GO" id="GO:0005634">
    <property type="term" value="C:nucleus"/>
    <property type="evidence" value="ECO:0007669"/>
    <property type="project" value="UniProtKB-SubCell"/>
</dbReference>
<dbReference type="PROSITE" id="PS00028">
    <property type="entry name" value="ZINC_FINGER_C2H2_1"/>
    <property type="match status" value="1"/>
</dbReference>
<dbReference type="PROSITE" id="PS50157">
    <property type="entry name" value="ZINC_FINGER_C2H2_2"/>
    <property type="match status" value="1"/>
</dbReference>
<dbReference type="Proteomes" id="UP001159364">
    <property type="component" value="Linkage Group LG07"/>
</dbReference>
<dbReference type="InterPro" id="IPR044246">
    <property type="entry name" value="ZFP3-like"/>
</dbReference>
<gene>
    <name evidence="8" type="ORF">K2173_009915</name>
</gene>
<dbReference type="PANTHER" id="PTHR47287:SF13">
    <property type="entry name" value="C2H2-TYPE DOMAIN-CONTAINING PROTEIN"/>
    <property type="match status" value="1"/>
</dbReference>
<keyword evidence="5" id="KW-0539">Nucleus</keyword>
<comment type="subcellular location">
    <subcellularLocation>
        <location evidence="1">Nucleus</location>
    </subcellularLocation>
</comment>
<evidence type="ECO:0000256" key="6">
    <source>
        <dbReference type="PROSITE-ProRule" id="PRU00042"/>
    </source>
</evidence>
<organism evidence="8 9">
    <name type="scientific">Erythroxylum novogranatense</name>
    <dbReference type="NCBI Taxonomy" id="1862640"/>
    <lineage>
        <taxon>Eukaryota</taxon>
        <taxon>Viridiplantae</taxon>
        <taxon>Streptophyta</taxon>
        <taxon>Embryophyta</taxon>
        <taxon>Tracheophyta</taxon>
        <taxon>Spermatophyta</taxon>
        <taxon>Magnoliopsida</taxon>
        <taxon>eudicotyledons</taxon>
        <taxon>Gunneridae</taxon>
        <taxon>Pentapetalae</taxon>
        <taxon>rosids</taxon>
        <taxon>fabids</taxon>
        <taxon>Malpighiales</taxon>
        <taxon>Erythroxylaceae</taxon>
        <taxon>Erythroxylum</taxon>
    </lineage>
</organism>
<dbReference type="PANTHER" id="PTHR47287">
    <property type="entry name" value="C2H2 AND C2HC ZINC FINGERS SUPERFAMILY PROTEIN"/>
    <property type="match status" value="1"/>
</dbReference>
<evidence type="ECO:0000256" key="3">
    <source>
        <dbReference type="ARBA" id="ARBA00022771"/>
    </source>
</evidence>
<evidence type="ECO:0000259" key="7">
    <source>
        <dbReference type="PROSITE" id="PS50157"/>
    </source>
</evidence>
<dbReference type="EMBL" id="JAIWQS010000007">
    <property type="protein sequence ID" value="KAJ8759814.1"/>
    <property type="molecule type" value="Genomic_DNA"/>
</dbReference>
<keyword evidence="9" id="KW-1185">Reference proteome</keyword>
<dbReference type="Gene3D" id="3.30.160.60">
    <property type="entry name" value="Classic Zinc Finger"/>
    <property type="match status" value="1"/>
</dbReference>
<keyword evidence="4" id="KW-0862">Zinc</keyword>
<evidence type="ECO:0000256" key="4">
    <source>
        <dbReference type="ARBA" id="ARBA00022833"/>
    </source>
</evidence>
<comment type="caution">
    <text evidence="8">The sequence shown here is derived from an EMBL/GenBank/DDBJ whole genome shotgun (WGS) entry which is preliminary data.</text>
</comment>
<sequence length="239" mass="26176">MFSGTEDLNPSNDTPEVDALSREEHNMLDFLGKTILNSLELAREGNEKKSDSRFFICKFCNKKFNNSQALGGHQNAHKHQRAFLKRQNDLHLSSFGLINSGSLFPFPNMVSGFSSVHGPVYRPLGVNVNSMIQKPPHASALYVPKPKYGPKGWSRSPFMNQSTMESSLWATHVVVVPFVDQMGLIRRTTVGGFGGAFPANNLNPIANGINVNAGLPRTSVSKNQKQNHTGAALSLKLGL</sequence>
<evidence type="ECO:0000256" key="1">
    <source>
        <dbReference type="ARBA" id="ARBA00004123"/>
    </source>
</evidence>
<dbReference type="GO" id="GO:0009788">
    <property type="term" value="P:negative regulation of abscisic acid-activated signaling pathway"/>
    <property type="evidence" value="ECO:0007669"/>
    <property type="project" value="InterPro"/>
</dbReference>
<protein>
    <recommendedName>
        <fullName evidence="7">C2H2-type domain-containing protein</fullName>
    </recommendedName>
</protein>
<accession>A0AAV8T0B0</accession>
<keyword evidence="3 6" id="KW-0863">Zinc-finger</keyword>
<dbReference type="InterPro" id="IPR013087">
    <property type="entry name" value="Znf_C2H2_type"/>
</dbReference>
<reference evidence="8 9" key="1">
    <citation type="submission" date="2021-09" db="EMBL/GenBank/DDBJ databases">
        <title>Genomic insights and catalytic innovation underlie evolution of tropane alkaloids biosynthesis.</title>
        <authorList>
            <person name="Wang Y.-J."/>
            <person name="Tian T."/>
            <person name="Huang J.-P."/>
            <person name="Huang S.-X."/>
        </authorList>
    </citation>
    <scope>NUCLEOTIDE SEQUENCE [LARGE SCALE GENOMIC DNA]</scope>
    <source>
        <strain evidence="8">KIB-2018</strain>
        <tissue evidence="8">Leaf</tissue>
    </source>
</reference>
<evidence type="ECO:0000256" key="5">
    <source>
        <dbReference type="ARBA" id="ARBA00023242"/>
    </source>
</evidence>
<proteinExistence type="predicted"/>